<accession>A0A1M7CU97</accession>
<evidence type="ECO:0000313" key="1">
    <source>
        <dbReference type="EMBL" id="SHL70831.1"/>
    </source>
</evidence>
<gene>
    <name evidence="1" type="ORF">SAMN05444267_102320</name>
</gene>
<name>A0A1M7CU97_9FLAO</name>
<sequence>MITTTTSPIIGALETGNANEIDITSSFILDEETYLFDYRYPHLLMGVGVANNLENGDIEKSFNDTNSKSSKTTDNRWNIFSKNDYDSNHTKIISVSVILDEEDPSLEIQDYRFISYFLLGSMEDLNYYYYIKEDKDQSDL</sequence>
<dbReference type="RefSeq" id="WP_073294047.1">
    <property type="nucleotide sequence ID" value="NZ_FRAV01000023.1"/>
</dbReference>
<protein>
    <submittedName>
        <fullName evidence="1">Uncharacterized protein</fullName>
    </submittedName>
</protein>
<keyword evidence="2" id="KW-1185">Reference proteome</keyword>
<dbReference type="OrthoDB" id="1137644at2"/>
<dbReference type="AlphaFoldDB" id="A0A1M7CU97"/>
<dbReference type="Proteomes" id="UP000184364">
    <property type="component" value="Unassembled WGS sequence"/>
</dbReference>
<organism evidence="1 2">
    <name type="scientific">Chryseobacterium polytrichastri</name>
    <dbReference type="NCBI Taxonomy" id="1302687"/>
    <lineage>
        <taxon>Bacteria</taxon>
        <taxon>Pseudomonadati</taxon>
        <taxon>Bacteroidota</taxon>
        <taxon>Flavobacteriia</taxon>
        <taxon>Flavobacteriales</taxon>
        <taxon>Weeksellaceae</taxon>
        <taxon>Chryseobacterium group</taxon>
        <taxon>Chryseobacterium</taxon>
    </lineage>
</organism>
<dbReference type="EMBL" id="FRAV01000023">
    <property type="protein sequence ID" value="SHL70831.1"/>
    <property type="molecule type" value="Genomic_DNA"/>
</dbReference>
<reference evidence="2" key="1">
    <citation type="submission" date="2016-11" db="EMBL/GenBank/DDBJ databases">
        <authorList>
            <person name="Varghese N."/>
            <person name="Submissions S."/>
        </authorList>
    </citation>
    <scope>NUCLEOTIDE SEQUENCE [LARGE SCALE GENOMIC DNA]</scope>
    <source>
        <strain evidence="2">DSM 26899</strain>
    </source>
</reference>
<proteinExistence type="predicted"/>
<evidence type="ECO:0000313" key="2">
    <source>
        <dbReference type="Proteomes" id="UP000184364"/>
    </source>
</evidence>